<dbReference type="PANTHER" id="PTHR42812:SF16">
    <property type="entry name" value="HYDROLASE, PUTATIVE (AFU_ORTHOLOGUE AFUA_7G06110)-RELATED"/>
    <property type="match status" value="1"/>
</dbReference>
<comment type="caution">
    <text evidence="6">The sequence shown here is derived from an EMBL/GenBank/DDBJ whole genome shotgun (WGS) entry which is preliminary data.</text>
</comment>
<accession>A0A1Q8S926</accession>
<dbReference type="OrthoDB" id="2139957at2759"/>
<gene>
    <name evidence="6" type="ORF">CCHL11_02605</name>
</gene>
<dbReference type="InterPro" id="IPR051795">
    <property type="entry name" value="Glycosyl_Hydrlase_43"/>
</dbReference>
<dbReference type="Gene3D" id="2.115.10.20">
    <property type="entry name" value="Glycosyl hydrolase domain, family 43"/>
    <property type="match status" value="1"/>
</dbReference>
<feature type="domain" description="Beta-xylosidase C-terminal Concanavalin A-like" evidence="5">
    <location>
        <begin position="111"/>
        <end position="173"/>
    </location>
</feature>
<dbReference type="STRING" id="708187.A0A1Q8S926"/>
<dbReference type="EMBL" id="MPGH01000002">
    <property type="protein sequence ID" value="OLN97922.1"/>
    <property type="molecule type" value="Genomic_DNA"/>
</dbReference>
<evidence type="ECO:0000256" key="2">
    <source>
        <dbReference type="ARBA" id="ARBA00022801"/>
    </source>
</evidence>
<keyword evidence="7" id="KW-1185">Reference proteome</keyword>
<dbReference type="AlphaFoldDB" id="A0A1Q8S926"/>
<dbReference type="Proteomes" id="UP000186583">
    <property type="component" value="Unassembled WGS sequence"/>
</dbReference>
<reference evidence="6 7" key="1">
    <citation type="submission" date="2016-11" db="EMBL/GenBank/DDBJ databases">
        <title>Draft Genome Assembly of Colletotrichum chlorophyti a pathogen of herbaceous plants.</title>
        <authorList>
            <person name="Gan P."/>
            <person name="Narusaka M."/>
            <person name="Tsushima A."/>
            <person name="Narusaka Y."/>
            <person name="Takano Y."/>
            <person name="Shirasu K."/>
        </authorList>
    </citation>
    <scope>NUCLEOTIDE SEQUENCE [LARGE SCALE GENOMIC DNA]</scope>
    <source>
        <strain evidence="6 7">NTL11</strain>
    </source>
</reference>
<comment type="similarity">
    <text evidence="1 4">Belongs to the glycosyl hydrolase 43 family.</text>
</comment>
<evidence type="ECO:0000256" key="4">
    <source>
        <dbReference type="RuleBase" id="RU361187"/>
    </source>
</evidence>
<proteinExistence type="inferred from homology"/>
<evidence type="ECO:0000313" key="7">
    <source>
        <dbReference type="Proteomes" id="UP000186583"/>
    </source>
</evidence>
<dbReference type="Pfam" id="PF17851">
    <property type="entry name" value="GH43_C2"/>
    <property type="match status" value="1"/>
</dbReference>
<name>A0A1Q8S926_9PEZI</name>
<dbReference type="SUPFAM" id="SSF49899">
    <property type="entry name" value="Concanavalin A-like lectins/glucanases"/>
    <property type="match status" value="1"/>
</dbReference>
<protein>
    <submittedName>
        <fullName evidence="6">Non-reducing end alpha-L-arabinofuranosidase BoGH43A 4</fullName>
    </submittedName>
</protein>
<evidence type="ECO:0000313" key="6">
    <source>
        <dbReference type="EMBL" id="OLN97922.1"/>
    </source>
</evidence>
<organism evidence="6 7">
    <name type="scientific">Colletotrichum chlorophyti</name>
    <dbReference type="NCBI Taxonomy" id="708187"/>
    <lineage>
        <taxon>Eukaryota</taxon>
        <taxon>Fungi</taxon>
        <taxon>Dikarya</taxon>
        <taxon>Ascomycota</taxon>
        <taxon>Pezizomycotina</taxon>
        <taxon>Sordariomycetes</taxon>
        <taxon>Hypocreomycetidae</taxon>
        <taxon>Glomerellales</taxon>
        <taxon>Glomerellaceae</taxon>
        <taxon>Colletotrichum</taxon>
    </lineage>
</organism>
<dbReference type="InterPro" id="IPR013320">
    <property type="entry name" value="ConA-like_dom_sf"/>
</dbReference>
<dbReference type="GO" id="GO:0005975">
    <property type="term" value="P:carbohydrate metabolic process"/>
    <property type="evidence" value="ECO:0007669"/>
    <property type="project" value="InterPro"/>
</dbReference>
<dbReference type="InterPro" id="IPR023296">
    <property type="entry name" value="Glyco_hydro_beta-prop_sf"/>
</dbReference>
<sequence length="329" mass="36421">MSGILLISSKRPRRAAPHIHRPVQIAVGANLTAQSTGHATFVEAADGAWYASFIARRNTNGSSPLGRERFLTEVTCQDDGWPVMNGGGPILLCEEVGTKAGPKKVRAPWTDRFSGPELNKSWYQIRTPYTNNYDIYNGRLVFRPSVFGLSVGDTPTAVFRKQTSLNMAFSTELLGSKGCWGRGIWLHEDFGVRECVNVTGNFLYSEARQNGTVDVSLSLAVKFMLRLLALGQYWQLPLNQSDSLPDEPKLDIRVEPLVYRLGYSFDDDAPTFVVQVASLWQISAPAGWFVFTGSSFALFATGEGEPWPYNCASAWLHQSDGDFSRGEYS</sequence>
<keyword evidence="3 4" id="KW-0326">Glycosidase</keyword>
<dbReference type="InterPro" id="IPR041542">
    <property type="entry name" value="GH43_C2"/>
</dbReference>
<evidence type="ECO:0000256" key="1">
    <source>
        <dbReference type="ARBA" id="ARBA00009865"/>
    </source>
</evidence>
<evidence type="ECO:0000259" key="5">
    <source>
        <dbReference type="Pfam" id="PF17851"/>
    </source>
</evidence>
<dbReference type="PANTHER" id="PTHR42812">
    <property type="entry name" value="BETA-XYLOSIDASE"/>
    <property type="match status" value="1"/>
</dbReference>
<evidence type="ECO:0000256" key="3">
    <source>
        <dbReference type="ARBA" id="ARBA00023295"/>
    </source>
</evidence>
<dbReference type="Pfam" id="PF04616">
    <property type="entry name" value="Glyco_hydro_43"/>
    <property type="match status" value="1"/>
</dbReference>
<dbReference type="SUPFAM" id="SSF75005">
    <property type="entry name" value="Arabinanase/levansucrase/invertase"/>
    <property type="match status" value="1"/>
</dbReference>
<keyword evidence="2 4" id="KW-0378">Hydrolase</keyword>
<dbReference type="InterPro" id="IPR006710">
    <property type="entry name" value="Glyco_hydro_43"/>
</dbReference>
<dbReference type="Gene3D" id="2.60.120.200">
    <property type="match status" value="1"/>
</dbReference>
<dbReference type="GO" id="GO:0004553">
    <property type="term" value="F:hydrolase activity, hydrolyzing O-glycosyl compounds"/>
    <property type="evidence" value="ECO:0007669"/>
    <property type="project" value="InterPro"/>
</dbReference>